<dbReference type="RefSeq" id="WP_184001496.1">
    <property type="nucleotide sequence ID" value="NZ_BAABIF010000004.1"/>
</dbReference>
<evidence type="ECO:0000313" key="7">
    <source>
        <dbReference type="Proteomes" id="UP000554342"/>
    </source>
</evidence>
<feature type="signal peptide" evidence="5">
    <location>
        <begin position="1"/>
        <end position="25"/>
    </location>
</feature>
<dbReference type="Proteomes" id="UP000554342">
    <property type="component" value="Unassembled WGS sequence"/>
</dbReference>
<dbReference type="InterPro" id="IPR001940">
    <property type="entry name" value="Peptidase_S1C"/>
</dbReference>
<feature type="transmembrane region" description="Helical" evidence="4">
    <location>
        <begin position="298"/>
        <end position="321"/>
    </location>
</feature>
<reference evidence="6 7" key="1">
    <citation type="submission" date="2020-08" db="EMBL/GenBank/DDBJ databases">
        <title>Genomic Encyclopedia of Type Strains, Phase IV (KMG-IV): sequencing the most valuable type-strain genomes for metagenomic binning, comparative biology and taxonomic classification.</title>
        <authorList>
            <person name="Goeker M."/>
        </authorList>
    </citation>
    <scope>NUCLEOTIDE SEQUENCE [LARGE SCALE GENOMIC DNA]</scope>
    <source>
        <strain evidence="6 7">DSM 27203</strain>
    </source>
</reference>
<dbReference type="GO" id="GO:0006508">
    <property type="term" value="P:proteolysis"/>
    <property type="evidence" value="ECO:0007669"/>
    <property type="project" value="UniProtKB-KW"/>
</dbReference>
<evidence type="ECO:0000256" key="5">
    <source>
        <dbReference type="SAM" id="SignalP"/>
    </source>
</evidence>
<evidence type="ECO:0000256" key="4">
    <source>
        <dbReference type="SAM" id="Phobius"/>
    </source>
</evidence>
<keyword evidence="2 6" id="KW-0645">Protease</keyword>
<dbReference type="Pfam" id="PF13365">
    <property type="entry name" value="Trypsin_2"/>
    <property type="match status" value="1"/>
</dbReference>
<dbReference type="InterPro" id="IPR043504">
    <property type="entry name" value="Peptidase_S1_PA_chymotrypsin"/>
</dbReference>
<feature type="transmembrane region" description="Helical" evidence="4">
    <location>
        <begin position="328"/>
        <end position="348"/>
    </location>
</feature>
<evidence type="ECO:0000256" key="1">
    <source>
        <dbReference type="ARBA" id="ARBA00010541"/>
    </source>
</evidence>
<keyword evidence="4" id="KW-1133">Transmembrane helix</keyword>
<dbReference type="EMBL" id="JACIJI010000001">
    <property type="protein sequence ID" value="MBB5717777.1"/>
    <property type="molecule type" value="Genomic_DNA"/>
</dbReference>
<comment type="caution">
    <text evidence="6">The sequence shown here is derived from an EMBL/GenBank/DDBJ whole genome shotgun (WGS) entry which is preliminary data.</text>
</comment>
<dbReference type="PANTHER" id="PTHR43343">
    <property type="entry name" value="PEPTIDASE S12"/>
    <property type="match status" value="1"/>
</dbReference>
<keyword evidence="7" id="KW-1185">Reference proteome</keyword>
<organism evidence="6 7">
    <name type="scientific">Stakelama sediminis</name>
    <dbReference type="NCBI Taxonomy" id="463200"/>
    <lineage>
        <taxon>Bacteria</taxon>
        <taxon>Pseudomonadati</taxon>
        <taxon>Pseudomonadota</taxon>
        <taxon>Alphaproteobacteria</taxon>
        <taxon>Sphingomonadales</taxon>
        <taxon>Sphingomonadaceae</taxon>
        <taxon>Stakelama</taxon>
    </lineage>
</organism>
<dbReference type="GO" id="GO:0004252">
    <property type="term" value="F:serine-type endopeptidase activity"/>
    <property type="evidence" value="ECO:0007669"/>
    <property type="project" value="InterPro"/>
</dbReference>
<accession>A0A840YW48</accession>
<sequence length="507" mass="53741">MTLIRWTGGLLAVLAAMILTGPAHADDISAAARGVVRVVLSASINGESLGSAHGSGFAIGPNTIVTNAHVVELAKKFPSIVTINIVPSEGSDHYQGELVTLDEDRDLALIHFDGPPLPPLTLFSRPVPDGTALVSLGYPANVDQATGTTPTDMLDPMAPVRSTGVLSSHRSQRGIDGIEHTAQIARGNSGGPLLDDCGRVIAVNRAVTTGQDGDGSFVLAVAEDELAAFLKSANQPFNAVSWPCVSMADYQAQTQQQAQQQSDAQQQAVRDRELQVQRAHDSAVEAAQQANENTRDNFMAGAALLLVLGALAVGGGGLLLSRDCKRPAIWTASGGALLMVGAISLFLFRPDFDPNSITLPDQGSDSTTPQPATGAMVCKLDPDRSRITVSDGRDVAFDWNANGCAGKAQYVETRGSWEHVTVPANAQTATLSSYDPVTRTLTRNLYFESDDQMAQLRKMEPDKKLKLCSANEAVLAELASRQSSLRSLLPAQPDERLVYHCAPKSTK</sequence>
<dbReference type="Gene3D" id="2.40.10.10">
    <property type="entry name" value="Trypsin-like serine proteases"/>
    <property type="match status" value="2"/>
</dbReference>
<feature type="chain" id="PRO_5032419797" evidence="5">
    <location>
        <begin position="26"/>
        <end position="507"/>
    </location>
</feature>
<keyword evidence="4" id="KW-0472">Membrane</keyword>
<keyword evidence="4" id="KW-0812">Transmembrane</keyword>
<dbReference type="PRINTS" id="PR00834">
    <property type="entry name" value="PROTEASES2C"/>
</dbReference>
<evidence type="ECO:0000256" key="2">
    <source>
        <dbReference type="ARBA" id="ARBA00022670"/>
    </source>
</evidence>
<proteinExistence type="inferred from homology"/>
<name>A0A840YW48_9SPHN</name>
<keyword evidence="5" id="KW-0732">Signal</keyword>
<gene>
    <name evidence="6" type="ORF">FHR23_000684</name>
</gene>
<protein>
    <submittedName>
        <fullName evidence="6">S1-C subfamily serine protease</fullName>
    </submittedName>
</protein>
<dbReference type="PANTHER" id="PTHR43343:SF3">
    <property type="entry name" value="PROTEASE DO-LIKE 8, CHLOROPLASTIC"/>
    <property type="match status" value="1"/>
</dbReference>
<dbReference type="AlphaFoldDB" id="A0A840YW48"/>
<keyword evidence="3" id="KW-0378">Hydrolase</keyword>
<dbReference type="InterPro" id="IPR009003">
    <property type="entry name" value="Peptidase_S1_PA"/>
</dbReference>
<evidence type="ECO:0000313" key="6">
    <source>
        <dbReference type="EMBL" id="MBB5717777.1"/>
    </source>
</evidence>
<comment type="similarity">
    <text evidence="1">Belongs to the peptidase S1C family.</text>
</comment>
<dbReference type="InterPro" id="IPR051201">
    <property type="entry name" value="Chloro_Bact_Ser_Proteases"/>
</dbReference>
<dbReference type="SUPFAM" id="SSF50494">
    <property type="entry name" value="Trypsin-like serine proteases"/>
    <property type="match status" value="1"/>
</dbReference>
<evidence type="ECO:0000256" key="3">
    <source>
        <dbReference type="ARBA" id="ARBA00022801"/>
    </source>
</evidence>